<feature type="non-terminal residue" evidence="1">
    <location>
        <position position="247"/>
    </location>
</feature>
<keyword evidence="1" id="KW-0808">Transferase</keyword>
<keyword evidence="2" id="KW-1185">Reference proteome</keyword>
<name>A0AAV4I187_9GAST</name>
<dbReference type="PANTHER" id="PTHR19446">
    <property type="entry name" value="REVERSE TRANSCRIPTASES"/>
    <property type="match status" value="1"/>
</dbReference>
<dbReference type="GO" id="GO:0003964">
    <property type="term" value="F:RNA-directed DNA polymerase activity"/>
    <property type="evidence" value="ECO:0007669"/>
    <property type="project" value="UniProtKB-KW"/>
</dbReference>
<protein>
    <submittedName>
        <fullName evidence="1">RNA-directed DNA polymerase from mobile element jockey</fullName>
    </submittedName>
</protein>
<reference evidence="1 2" key="1">
    <citation type="journal article" date="2021" name="Elife">
        <title>Chloroplast acquisition without the gene transfer in kleptoplastic sea slugs, Plakobranchus ocellatus.</title>
        <authorList>
            <person name="Maeda T."/>
            <person name="Takahashi S."/>
            <person name="Yoshida T."/>
            <person name="Shimamura S."/>
            <person name="Takaki Y."/>
            <person name="Nagai Y."/>
            <person name="Toyoda A."/>
            <person name="Suzuki Y."/>
            <person name="Arimoto A."/>
            <person name="Ishii H."/>
            <person name="Satoh N."/>
            <person name="Nishiyama T."/>
            <person name="Hasebe M."/>
            <person name="Maruyama T."/>
            <person name="Minagawa J."/>
            <person name="Obokata J."/>
            <person name="Shigenobu S."/>
        </authorList>
    </citation>
    <scope>NUCLEOTIDE SEQUENCE [LARGE SCALE GENOMIC DNA]</scope>
</reference>
<sequence>MKSVWRKIRKIKGKTSTPKSHLKKDNQLLTNSKENCNFFAQSFSKNSSSENYPRHFQKIKATKERAVLDFASDNTEPYNKSFLMSELKAALKKSNETAAGPDGIYYQFLTHLPSKCLDILLKILNDIWSSGIIPPSWKEANIIPIPKPNRRNRTYPYVAAIAVAVAPAGEKLTERLWVFKSAPYFSRSFRISHFIASSLSVFRILCDRMHMMTGGSHLRLKLSPLMAVLPFAIMRFNSSKSCLSIVS</sequence>
<evidence type="ECO:0000313" key="2">
    <source>
        <dbReference type="Proteomes" id="UP000762676"/>
    </source>
</evidence>
<proteinExistence type="predicted"/>
<organism evidence="1 2">
    <name type="scientific">Elysia marginata</name>
    <dbReference type="NCBI Taxonomy" id="1093978"/>
    <lineage>
        <taxon>Eukaryota</taxon>
        <taxon>Metazoa</taxon>
        <taxon>Spiralia</taxon>
        <taxon>Lophotrochozoa</taxon>
        <taxon>Mollusca</taxon>
        <taxon>Gastropoda</taxon>
        <taxon>Heterobranchia</taxon>
        <taxon>Euthyneura</taxon>
        <taxon>Panpulmonata</taxon>
        <taxon>Sacoglossa</taxon>
        <taxon>Placobranchoidea</taxon>
        <taxon>Plakobranchidae</taxon>
        <taxon>Elysia</taxon>
    </lineage>
</organism>
<keyword evidence="1" id="KW-0548">Nucleotidyltransferase</keyword>
<dbReference type="AlphaFoldDB" id="A0AAV4I187"/>
<keyword evidence="1" id="KW-0695">RNA-directed DNA polymerase</keyword>
<dbReference type="Proteomes" id="UP000762676">
    <property type="component" value="Unassembled WGS sequence"/>
</dbReference>
<gene>
    <name evidence="1" type="ORF">ElyMa_001131900</name>
</gene>
<comment type="caution">
    <text evidence="1">The sequence shown here is derived from an EMBL/GenBank/DDBJ whole genome shotgun (WGS) entry which is preliminary data.</text>
</comment>
<dbReference type="EMBL" id="BMAT01002246">
    <property type="protein sequence ID" value="GFS02756.1"/>
    <property type="molecule type" value="Genomic_DNA"/>
</dbReference>
<accession>A0AAV4I187</accession>
<evidence type="ECO:0000313" key="1">
    <source>
        <dbReference type="EMBL" id="GFS02756.1"/>
    </source>
</evidence>